<evidence type="ECO:0000313" key="1">
    <source>
        <dbReference type="EMBL" id="ANF97861.1"/>
    </source>
</evidence>
<accession>A0A172ZJR1</accession>
<reference evidence="2" key="1">
    <citation type="submission" date="2015-10" db="EMBL/GenBank/DDBJ databases">
        <title>Genome of Paenibacillus bovis sp. nov.</title>
        <authorList>
            <person name="Wu Z."/>
            <person name="Gao C."/>
            <person name="Liu Z."/>
            <person name="Zheng H."/>
        </authorList>
    </citation>
    <scope>NUCLEOTIDE SEQUENCE [LARGE SCALE GENOMIC DNA]</scope>
    <source>
        <strain evidence="2">BD3526</strain>
    </source>
</reference>
<dbReference type="STRING" id="1616788.AR543_18805"/>
<dbReference type="OrthoDB" id="1931719at2"/>
<gene>
    <name evidence="1" type="ORF">AR543_18805</name>
</gene>
<organism evidence="1 2">
    <name type="scientific">Paenibacillus bovis</name>
    <dbReference type="NCBI Taxonomy" id="1616788"/>
    <lineage>
        <taxon>Bacteria</taxon>
        <taxon>Bacillati</taxon>
        <taxon>Bacillota</taxon>
        <taxon>Bacilli</taxon>
        <taxon>Bacillales</taxon>
        <taxon>Paenibacillaceae</taxon>
        <taxon>Paenibacillus</taxon>
    </lineage>
</organism>
<name>A0A172ZJR1_9BACL</name>
<sequence length="211" mass="24987">MPEYSHIQTYIPCDEKSYKDILRSFISVLLKLNIDPAYFLDLLEGGVTNKDFMYKGSSTATQEYEYQEHTIHVRPYIMGWTPEVIPELTTNWMEISILLWTEEIDEMDNVTGEIKETYRSLLWQMMCALAEEFTQTDVYFTNEVTDGLPWEAIVTNQYENLYVFDAAIIPKWLQTVYKDLEEEEFMHTQTSDHLYIADKAVWKEAPWDLKK</sequence>
<dbReference type="Proteomes" id="UP000078148">
    <property type="component" value="Chromosome"/>
</dbReference>
<protein>
    <submittedName>
        <fullName evidence="1">Uncharacterized protein</fullName>
    </submittedName>
</protein>
<proteinExistence type="predicted"/>
<evidence type="ECO:0000313" key="2">
    <source>
        <dbReference type="Proteomes" id="UP000078148"/>
    </source>
</evidence>
<keyword evidence="2" id="KW-1185">Reference proteome</keyword>
<dbReference type="EMBL" id="CP013023">
    <property type="protein sequence ID" value="ANF97861.1"/>
    <property type="molecule type" value="Genomic_DNA"/>
</dbReference>
<reference evidence="1 2" key="2">
    <citation type="journal article" date="2016" name="Int. J. Syst. Evol. Microbiol.">
        <title>Paenibacillus bovis sp. nov., isolated from raw yak (Bos grunniens) milk.</title>
        <authorList>
            <person name="Gao C."/>
            <person name="Han J."/>
            <person name="Liu Z."/>
            <person name="Xu X."/>
            <person name="Hang F."/>
            <person name="Wu Z."/>
        </authorList>
    </citation>
    <scope>NUCLEOTIDE SEQUENCE [LARGE SCALE GENOMIC DNA]</scope>
    <source>
        <strain evidence="1 2">BD3526</strain>
    </source>
</reference>
<dbReference type="KEGG" id="pbv:AR543_18805"/>
<dbReference type="AlphaFoldDB" id="A0A172ZJR1"/>
<dbReference type="RefSeq" id="WP_060535954.1">
    <property type="nucleotide sequence ID" value="NZ_CP013023.1"/>
</dbReference>